<evidence type="ECO:0000256" key="6">
    <source>
        <dbReference type="SAM" id="SignalP"/>
    </source>
</evidence>
<dbReference type="InterPro" id="IPR011990">
    <property type="entry name" value="TPR-like_helical_dom_sf"/>
</dbReference>
<sequence>MKTNMICRLLVVTTIFSSSVLLNGCSKDFFDKNPLDAISDATFWKTESDAMLALTGCYNTGGFWKGEDFWTPRSMVFLDMMAGNGSEKESIPDRMTDGTLNSAYWVVESYWKNSYQKIAACNNFLDHIDLVSMDNDLKASLVAEVRTLRAYEYFNLGLYYGGVPLVKNILSIDQANSVERASRDEVWDFAETELDESYGLLPNTRPTSESGRITAGAALAIQGRLLMAREKWSSAQEVYKKVIDAKVYEITPNYQSVFNLGNGGGKEVVLSSQYKEDVFGHVLLQYLYPETWGGWHQFSPYNELVKSFECSDGKTIEESPTYEVHNPYVNRDPRLDYTILISDRSTFKGQTYVSRPGTSSPDRFNRYNWSGYSIRKFMDESFDGNLMNYGANFPLIRYAEVLLGYLESALEAGSTLDQTLLDNTINLVRGRADVQMPAVTLTDRNVLRNIIRRERRVEFAFEGLRYYDILRWGIAGTELNWQFTGMKLTNTPNTYNDFAVDAEGYLIYQKRAFKVGVNELWPIPLSEIQINPKLTQNKGY</sequence>
<accession>A0ABQ3HXS4</accession>
<evidence type="ECO:0000313" key="10">
    <source>
        <dbReference type="Proteomes" id="UP000620550"/>
    </source>
</evidence>
<feature type="chain" id="PRO_5046573953" evidence="6">
    <location>
        <begin position="24"/>
        <end position="540"/>
    </location>
</feature>
<keyword evidence="5" id="KW-0998">Cell outer membrane</keyword>
<evidence type="ECO:0000256" key="3">
    <source>
        <dbReference type="ARBA" id="ARBA00022729"/>
    </source>
</evidence>
<feature type="domain" description="RagB/SusD" evidence="7">
    <location>
        <begin position="278"/>
        <end position="540"/>
    </location>
</feature>
<evidence type="ECO:0000259" key="7">
    <source>
        <dbReference type="Pfam" id="PF07980"/>
    </source>
</evidence>
<organism evidence="9 10">
    <name type="scientific">Sphingobacterium griseoflavum</name>
    <dbReference type="NCBI Taxonomy" id="1474952"/>
    <lineage>
        <taxon>Bacteria</taxon>
        <taxon>Pseudomonadati</taxon>
        <taxon>Bacteroidota</taxon>
        <taxon>Sphingobacteriia</taxon>
        <taxon>Sphingobacteriales</taxon>
        <taxon>Sphingobacteriaceae</taxon>
        <taxon>Sphingobacterium</taxon>
    </lineage>
</organism>
<evidence type="ECO:0000256" key="2">
    <source>
        <dbReference type="ARBA" id="ARBA00006275"/>
    </source>
</evidence>
<name>A0ABQ3HXS4_9SPHI</name>
<dbReference type="EMBL" id="BNAF01000012">
    <property type="protein sequence ID" value="GHE45195.1"/>
    <property type="molecule type" value="Genomic_DNA"/>
</dbReference>
<reference evidence="10" key="1">
    <citation type="journal article" date="2019" name="Int. J. Syst. Evol. Microbiol.">
        <title>The Global Catalogue of Microorganisms (GCM) 10K type strain sequencing project: providing services to taxonomists for standard genome sequencing and annotation.</title>
        <authorList>
            <consortium name="The Broad Institute Genomics Platform"/>
            <consortium name="The Broad Institute Genome Sequencing Center for Infectious Disease"/>
            <person name="Wu L."/>
            <person name="Ma J."/>
        </authorList>
    </citation>
    <scope>NUCLEOTIDE SEQUENCE [LARGE SCALE GENOMIC DNA]</scope>
    <source>
        <strain evidence="10">CGMCC 1.12966</strain>
    </source>
</reference>
<evidence type="ECO:0000256" key="5">
    <source>
        <dbReference type="ARBA" id="ARBA00023237"/>
    </source>
</evidence>
<dbReference type="RefSeq" id="WP_189627575.1">
    <property type="nucleotide sequence ID" value="NZ_BNAF01000012.1"/>
</dbReference>
<comment type="subcellular location">
    <subcellularLocation>
        <location evidence="1">Cell outer membrane</location>
    </subcellularLocation>
</comment>
<comment type="caution">
    <text evidence="9">The sequence shown here is derived from an EMBL/GenBank/DDBJ whole genome shotgun (WGS) entry which is preliminary data.</text>
</comment>
<dbReference type="CDD" id="cd08977">
    <property type="entry name" value="SusD"/>
    <property type="match status" value="1"/>
</dbReference>
<keyword evidence="4" id="KW-0472">Membrane</keyword>
<dbReference type="InterPro" id="IPR012944">
    <property type="entry name" value="SusD_RagB_dom"/>
</dbReference>
<dbReference type="Pfam" id="PF14322">
    <property type="entry name" value="SusD-like_3"/>
    <property type="match status" value="1"/>
</dbReference>
<proteinExistence type="inferred from homology"/>
<dbReference type="Pfam" id="PF07980">
    <property type="entry name" value="SusD_RagB"/>
    <property type="match status" value="1"/>
</dbReference>
<feature type="domain" description="SusD-like N-terminal" evidence="8">
    <location>
        <begin position="107"/>
        <end position="224"/>
    </location>
</feature>
<evidence type="ECO:0000256" key="1">
    <source>
        <dbReference type="ARBA" id="ARBA00004442"/>
    </source>
</evidence>
<evidence type="ECO:0000259" key="8">
    <source>
        <dbReference type="Pfam" id="PF14322"/>
    </source>
</evidence>
<protein>
    <submittedName>
        <fullName evidence="9">Glycan metabolism protein RagB</fullName>
    </submittedName>
</protein>
<dbReference type="Gene3D" id="1.25.40.390">
    <property type="match status" value="1"/>
</dbReference>
<evidence type="ECO:0000313" key="9">
    <source>
        <dbReference type="EMBL" id="GHE45195.1"/>
    </source>
</evidence>
<dbReference type="SUPFAM" id="SSF48452">
    <property type="entry name" value="TPR-like"/>
    <property type="match status" value="1"/>
</dbReference>
<feature type="signal peptide" evidence="6">
    <location>
        <begin position="1"/>
        <end position="23"/>
    </location>
</feature>
<dbReference type="Proteomes" id="UP000620550">
    <property type="component" value="Unassembled WGS sequence"/>
</dbReference>
<dbReference type="InterPro" id="IPR033985">
    <property type="entry name" value="SusD-like_N"/>
</dbReference>
<keyword evidence="10" id="KW-1185">Reference proteome</keyword>
<gene>
    <name evidence="9" type="ORF">GCM10017764_30630</name>
</gene>
<evidence type="ECO:0000256" key="4">
    <source>
        <dbReference type="ARBA" id="ARBA00023136"/>
    </source>
</evidence>
<comment type="similarity">
    <text evidence="2">Belongs to the SusD family.</text>
</comment>
<keyword evidence="3 6" id="KW-0732">Signal</keyword>